<evidence type="ECO:0000313" key="1">
    <source>
        <dbReference type="EMBL" id="KAJ7722391.1"/>
    </source>
</evidence>
<organism evidence="1 2">
    <name type="scientific">Mycena metata</name>
    <dbReference type="NCBI Taxonomy" id="1033252"/>
    <lineage>
        <taxon>Eukaryota</taxon>
        <taxon>Fungi</taxon>
        <taxon>Dikarya</taxon>
        <taxon>Basidiomycota</taxon>
        <taxon>Agaricomycotina</taxon>
        <taxon>Agaricomycetes</taxon>
        <taxon>Agaricomycetidae</taxon>
        <taxon>Agaricales</taxon>
        <taxon>Marasmiineae</taxon>
        <taxon>Mycenaceae</taxon>
        <taxon>Mycena</taxon>
    </lineage>
</organism>
<dbReference type="Proteomes" id="UP001215598">
    <property type="component" value="Unassembled WGS sequence"/>
</dbReference>
<dbReference type="AlphaFoldDB" id="A0AAD7HL91"/>
<dbReference type="EMBL" id="JARKIB010000220">
    <property type="protein sequence ID" value="KAJ7722391.1"/>
    <property type="molecule type" value="Genomic_DNA"/>
</dbReference>
<gene>
    <name evidence="1" type="ORF">B0H16DRAFT_1473375</name>
</gene>
<protein>
    <submittedName>
        <fullName evidence="1">Uncharacterized protein</fullName>
    </submittedName>
</protein>
<reference evidence="1" key="1">
    <citation type="submission" date="2023-03" db="EMBL/GenBank/DDBJ databases">
        <title>Massive genome expansion in bonnet fungi (Mycena s.s.) driven by repeated elements and novel gene families across ecological guilds.</title>
        <authorList>
            <consortium name="Lawrence Berkeley National Laboratory"/>
            <person name="Harder C.B."/>
            <person name="Miyauchi S."/>
            <person name="Viragh M."/>
            <person name="Kuo A."/>
            <person name="Thoen E."/>
            <person name="Andreopoulos B."/>
            <person name="Lu D."/>
            <person name="Skrede I."/>
            <person name="Drula E."/>
            <person name="Henrissat B."/>
            <person name="Morin E."/>
            <person name="Kohler A."/>
            <person name="Barry K."/>
            <person name="LaButti K."/>
            <person name="Morin E."/>
            <person name="Salamov A."/>
            <person name="Lipzen A."/>
            <person name="Mereny Z."/>
            <person name="Hegedus B."/>
            <person name="Baldrian P."/>
            <person name="Stursova M."/>
            <person name="Weitz H."/>
            <person name="Taylor A."/>
            <person name="Grigoriev I.V."/>
            <person name="Nagy L.G."/>
            <person name="Martin F."/>
            <person name="Kauserud H."/>
        </authorList>
    </citation>
    <scope>NUCLEOTIDE SEQUENCE</scope>
    <source>
        <strain evidence="1">CBHHK182m</strain>
    </source>
</reference>
<name>A0AAD7HL91_9AGAR</name>
<sequence>MELMAGAAEDNGQGVQNIIGWSCARCLTQVQQPAGLYHVRVNGTIFNGATQLTTTSARSNNLMDPNYSPLRVVAPVGGDLISQQTLGDSDSFLPGSFSLTDVAFVDIDSSSEHKYGHLEIYMNGGRGRATHLAAAPLILRAVEVHLRDAEYADDAPKRTQECQEERKKRKAPEPVHYVELSLPGNRYSSVQEVSRQWRTVEDKGQIAISFFSKRKLNRRPIASFSDLSEAALHVAFFLASFSFSYHWLSDLSSGYFTLTSTPIADRLNLVAKSKVLRELEERQSLDQIWTVEFARGNIKLQNLPIPISRGIFEEGIICAGDDKVSLQFALKTPIVAPVLWDNDPPASCAVDFQTRARKSWQAVFKRSQSAAVL</sequence>
<comment type="caution">
    <text evidence="1">The sequence shown here is derived from an EMBL/GenBank/DDBJ whole genome shotgun (WGS) entry which is preliminary data.</text>
</comment>
<evidence type="ECO:0000313" key="2">
    <source>
        <dbReference type="Proteomes" id="UP001215598"/>
    </source>
</evidence>
<accession>A0AAD7HL91</accession>
<proteinExistence type="predicted"/>
<keyword evidence="2" id="KW-1185">Reference proteome</keyword>